<dbReference type="EMBL" id="JBHUDY010000002">
    <property type="protein sequence ID" value="MFD1612965.1"/>
    <property type="molecule type" value="Genomic_DNA"/>
</dbReference>
<accession>A0ABW4I716</accession>
<name>A0ABW4I716_9SPHN</name>
<comment type="caution">
    <text evidence="2">The sequence shown here is derived from an EMBL/GenBank/DDBJ whole genome shotgun (WGS) entry which is preliminary data.</text>
</comment>
<feature type="transmembrane region" description="Helical" evidence="1">
    <location>
        <begin position="260"/>
        <end position="278"/>
    </location>
</feature>
<gene>
    <name evidence="2" type="ORF">ACFSCW_14260</name>
</gene>
<evidence type="ECO:0000313" key="3">
    <source>
        <dbReference type="Proteomes" id="UP001597115"/>
    </source>
</evidence>
<dbReference type="Proteomes" id="UP001597115">
    <property type="component" value="Unassembled WGS sequence"/>
</dbReference>
<dbReference type="RefSeq" id="WP_380890578.1">
    <property type="nucleotide sequence ID" value="NZ_JBHUDY010000002.1"/>
</dbReference>
<keyword evidence="1" id="KW-0472">Membrane</keyword>
<sequence>MIVRGDLLDRRWMIALLAFAAAIPLIWPPIPPLVDLLGHMGRYRIQTAIQDVPSLAAAYSFHWKLVGNLGVDLLMVPMAKLFGIELGTKLIVLAIPPLTVAGMLWTAREVHGRVPPTALFALPLAYPYPFHFGFINFSLSVAFAFNLLALWIRTGRTGRIGFRAAVFVPLSCLLWLTHMVGWGLLGLSAFGTELVRRHRGGEPLFRAAMTAGITCAALALPLLPMILLRSHSPEAATFDWFNLEAKSVWMSSLLRDRWQMLDVLSAWAIFLVIGIAAIRRRLDPLLAVPALLCLAAFVLMPRVANGSAYADMRLLPFTCAVALLAIRSEGRWIAIAAAAFFLGRLAATTASFLLYDQSFRGELHALDRLPRGASVLSLVVRPCGSGWSTERLDHLPALAIVRRDAFSNDQWVVDSAQGLRVIKPNVGRYGADPSQLIYPNGCRGEGSDLSRSVQEFDRAAFDHVWVLNGRVSAPDLQPVWSNGHSTLYQVIRERKSG</sequence>
<feature type="transmembrane region" description="Helical" evidence="1">
    <location>
        <begin position="12"/>
        <end position="30"/>
    </location>
</feature>
<feature type="transmembrane region" description="Helical" evidence="1">
    <location>
        <begin position="128"/>
        <end position="152"/>
    </location>
</feature>
<keyword evidence="1" id="KW-1133">Transmembrane helix</keyword>
<evidence type="ECO:0008006" key="4">
    <source>
        <dbReference type="Google" id="ProtNLM"/>
    </source>
</evidence>
<protein>
    <recommendedName>
        <fullName evidence="4">Glucosyl transferase GtrII</fullName>
    </recommendedName>
</protein>
<feature type="transmembrane region" description="Helical" evidence="1">
    <location>
        <begin position="164"/>
        <end position="185"/>
    </location>
</feature>
<keyword evidence="1" id="KW-0812">Transmembrane</keyword>
<organism evidence="2 3">
    <name type="scientific">Sphingomonas tabacisoli</name>
    <dbReference type="NCBI Taxonomy" id="2249466"/>
    <lineage>
        <taxon>Bacteria</taxon>
        <taxon>Pseudomonadati</taxon>
        <taxon>Pseudomonadota</taxon>
        <taxon>Alphaproteobacteria</taxon>
        <taxon>Sphingomonadales</taxon>
        <taxon>Sphingomonadaceae</taxon>
        <taxon>Sphingomonas</taxon>
    </lineage>
</organism>
<feature type="transmembrane region" description="Helical" evidence="1">
    <location>
        <begin position="284"/>
        <end position="301"/>
    </location>
</feature>
<evidence type="ECO:0000313" key="2">
    <source>
        <dbReference type="EMBL" id="MFD1612965.1"/>
    </source>
</evidence>
<feature type="transmembrane region" description="Helical" evidence="1">
    <location>
        <begin position="332"/>
        <end position="355"/>
    </location>
</feature>
<feature type="transmembrane region" description="Helical" evidence="1">
    <location>
        <begin position="205"/>
        <end position="228"/>
    </location>
</feature>
<evidence type="ECO:0000256" key="1">
    <source>
        <dbReference type="SAM" id="Phobius"/>
    </source>
</evidence>
<keyword evidence="3" id="KW-1185">Reference proteome</keyword>
<reference evidence="3" key="1">
    <citation type="journal article" date="2019" name="Int. J. Syst. Evol. Microbiol.">
        <title>The Global Catalogue of Microorganisms (GCM) 10K type strain sequencing project: providing services to taxonomists for standard genome sequencing and annotation.</title>
        <authorList>
            <consortium name="The Broad Institute Genomics Platform"/>
            <consortium name="The Broad Institute Genome Sequencing Center for Infectious Disease"/>
            <person name="Wu L."/>
            <person name="Ma J."/>
        </authorList>
    </citation>
    <scope>NUCLEOTIDE SEQUENCE [LARGE SCALE GENOMIC DNA]</scope>
    <source>
        <strain evidence="3">CGMCC 1.16275</strain>
    </source>
</reference>
<proteinExistence type="predicted"/>